<dbReference type="SUPFAM" id="SSF53850">
    <property type="entry name" value="Periplasmic binding protein-like II"/>
    <property type="match status" value="1"/>
</dbReference>
<keyword evidence="2" id="KW-0408">Iron</keyword>
<dbReference type="AlphaFoldDB" id="A0A1H9EGP8"/>
<dbReference type="Pfam" id="PF13343">
    <property type="entry name" value="SBP_bac_6"/>
    <property type="match status" value="1"/>
</dbReference>
<proteinExistence type="predicted"/>
<dbReference type="GO" id="GO:0030976">
    <property type="term" value="F:thiamine pyrophosphate binding"/>
    <property type="evidence" value="ECO:0007669"/>
    <property type="project" value="TreeGrafter"/>
</dbReference>
<sequence length="328" mass="35858">MKKLFKFILAFLLIVLPISNLLTKNTVAAQDKGKITVYMPSPAGLAEKIAQAFTEETGIDVELFQGTTGEITARLDAEAANPVADVVILASWTDGLRMEAEDKIANYDLKAENIVEGWVDNDSTLFGYSASAMGVIYNTDQYPELDADWADFAKEEYKDNVAFPDAEKSGSAKDFLAAYVENNGWDTFEAIAANGLVIPGANKAALESVTVGEVGALIAGVDYNAYKSIADGEPLQIYYPKGGTIVNPRPAMIMKEAPNPELAQQFIEFLFSDKAQELVIDAYLLPGRSDIEVTNRAALQDIPQLEINWEKMMEHADEDAAHMNEIVQ</sequence>
<evidence type="ECO:0000256" key="2">
    <source>
        <dbReference type="PIRSR" id="PIRSR002825-1"/>
    </source>
</evidence>
<dbReference type="STRING" id="89093.SAMN04488558_10732"/>
<dbReference type="GO" id="GO:0015888">
    <property type="term" value="P:thiamine transport"/>
    <property type="evidence" value="ECO:0007669"/>
    <property type="project" value="TreeGrafter"/>
</dbReference>
<protein>
    <submittedName>
        <fullName evidence="4">Iron(III) transport system substrate-binding protein</fullName>
    </submittedName>
</protein>
<keyword evidence="2" id="KW-0479">Metal-binding</keyword>
<keyword evidence="5" id="KW-1185">Reference proteome</keyword>
<feature type="chain" id="PRO_5039389304" evidence="3">
    <location>
        <begin position="29"/>
        <end position="328"/>
    </location>
</feature>
<evidence type="ECO:0000313" key="5">
    <source>
        <dbReference type="Proteomes" id="UP000198833"/>
    </source>
</evidence>
<accession>A0A1H9EGP8</accession>
<dbReference type="PANTHER" id="PTHR30006">
    <property type="entry name" value="THIAMINE-BINDING PERIPLASMIC PROTEIN-RELATED"/>
    <property type="match status" value="1"/>
</dbReference>
<dbReference type="PANTHER" id="PTHR30006:SF2">
    <property type="entry name" value="ABC TRANSPORTER SUBSTRATE-BINDING PROTEIN"/>
    <property type="match status" value="1"/>
</dbReference>
<dbReference type="Proteomes" id="UP000198833">
    <property type="component" value="Unassembled WGS sequence"/>
</dbReference>
<dbReference type="PIRSF" id="PIRSF002825">
    <property type="entry name" value="CfbpA"/>
    <property type="match status" value="1"/>
</dbReference>
<dbReference type="OrthoDB" id="9791045at2"/>
<keyword evidence="1 3" id="KW-0732">Signal</keyword>
<feature type="binding site" evidence="2">
    <location>
        <position position="223"/>
    </location>
    <ligand>
        <name>Fe cation</name>
        <dbReference type="ChEBI" id="CHEBI:24875"/>
    </ligand>
</feature>
<evidence type="ECO:0000256" key="1">
    <source>
        <dbReference type="ARBA" id="ARBA00022729"/>
    </source>
</evidence>
<name>A0A1H9EGP8_9LACT</name>
<dbReference type="Gene3D" id="3.40.190.10">
    <property type="entry name" value="Periplasmic binding protein-like II"/>
    <property type="match status" value="2"/>
</dbReference>
<dbReference type="InterPro" id="IPR026045">
    <property type="entry name" value="Ferric-bd"/>
</dbReference>
<dbReference type="RefSeq" id="WP_092571965.1">
    <property type="nucleotide sequence ID" value="NZ_FOEN01000007.1"/>
</dbReference>
<dbReference type="EMBL" id="FOEN01000007">
    <property type="protein sequence ID" value="SEQ24851.1"/>
    <property type="molecule type" value="Genomic_DNA"/>
</dbReference>
<dbReference type="GO" id="GO:0030288">
    <property type="term" value="C:outer membrane-bounded periplasmic space"/>
    <property type="evidence" value="ECO:0007669"/>
    <property type="project" value="TreeGrafter"/>
</dbReference>
<feature type="signal peptide" evidence="3">
    <location>
        <begin position="1"/>
        <end position="28"/>
    </location>
</feature>
<organism evidence="4 5">
    <name type="scientific">Ignavigranum ruoffiae</name>
    <dbReference type="NCBI Taxonomy" id="89093"/>
    <lineage>
        <taxon>Bacteria</taxon>
        <taxon>Bacillati</taxon>
        <taxon>Bacillota</taxon>
        <taxon>Bacilli</taxon>
        <taxon>Lactobacillales</taxon>
        <taxon>Aerococcaceae</taxon>
        <taxon>Ignavigranum</taxon>
    </lineage>
</organism>
<evidence type="ECO:0000313" key="4">
    <source>
        <dbReference type="EMBL" id="SEQ24851.1"/>
    </source>
</evidence>
<reference evidence="4 5" key="1">
    <citation type="submission" date="2016-10" db="EMBL/GenBank/DDBJ databases">
        <authorList>
            <person name="de Groot N.N."/>
        </authorList>
    </citation>
    <scope>NUCLEOTIDE SEQUENCE [LARGE SCALE GENOMIC DNA]</scope>
    <source>
        <strain evidence="4 5">DSM 15695</strain>
    </source>
</reference>
<dbReference type="GO" id="GO:0030975">
    <property type="term" value="F:thiamine binding"/>
    <property type="evidence" value="ECO:0007669"/>
    <property type="project" value="TreeGrafter"/>
</dbReference>
<gene>
    <name evidence="4" type="ORF">SAMN04488558_10732</name>
</gene>
<dbReference type="GO" id="GO:0046872">
    <property type="term" value="F:metal ion binding"/>
    <property type="evidence" value="ECO:0007669"/>
    <property type="project" value="UniProtKB-KW"/>
</dbReference>
<evidence type="ECO:0000256" key="3">
    <source>
        <dbReference type="SAM" id="SignalP"/>
    </source>
</evidence>